<dbReference type="Proteomes" id="UP000321168">
    <property type="component" value="Unassembled WGS sequence"/>
</dbReference>
<evidence type="ECO:0000313" key="3">
    <source>
        <dbReference type="Proteomes" id="UP000321168"/>
    </source>
</evidence>
<evidence type="ECO:0000313" key="2">
    <source>
        <dbReference type="EMBL" id="TXC78524.1"/>
    </source>
</evidence>
<reference evidence="2 3" key="1">
    <citation type="submission" date="2019-08" db="EMBL/GenBank/DDBJ databases">
        <title>Genome of Luteibaculum oceani JCM 18817.</title>
        <authorList>
            <person name="Bowman J.P."/>
        </authorList>
    </citation>
    <scope>NUCLEOTIDE SEQUENCE [LARGE SCALE GENOMIC DNA]</scope>
    <source>
        <strain evidence="2 3">JCM 18817</strain>
    </source>
</reference>
<dbReference type="InterPro" id="IPR050266">
    <property type="entry name" value="AB_hydrolase_sf"/>
</dbReference>
<dbReference type="Gene3D" id="3.40.50.1820">
    <property type="entry name" value="alpha/beta hydrolase"/>
    <property type="match status" value="1"/>
</dbReference>
<proteinExistence type="predicted"/>
<dbReference type="InterPro" id="IPR029058">
    <property type="entry name" value="AB_hydrolase_fold"/>
</dbReference>
<gene>
    <name evidence="2" type="ORF">FRX97_07335</name>
</gene>
<comment type="caution">
    <text evidence="2">The sequence shown here is derived from an EMBL/GenBank/DDBJ whole genome shotgun (WGS) entry which is preliminary data.</text>
</comment>
<sequence length="296" mass="33168">MNASSAPSKVPFKYRMLRTCMPILEKFSPTLIGKIGARMFLTPLRFPIPEKEEHLRSLAEQSHFKSGNTDVYGYIWGKENNGKKILLMHGWASRASHFTSLIETAVENGDTVYAIDAPGHGQSQGKQSDVIQFAQAILDWEQRVGKFDIGIGHSMGGTALLYAMTRGLSLQHLCLLAVPAVESEIIKVYCDKLNISEAAGQRIINTLEKRFQAPFKKYTASYLAESISPQSVALFFDRNDKEVSEKNAQVLHDKLTQSKLFWVESYGHAKMLGDNILAKQILDNARESVKEMEELI</sequence>
<dbReference type="InterPro" id="IPR022742">
    <property type="entry name" value="Hydrolase_4"/>
</dbReference>
<protein>
    <submittedName>
        <fullName evidence="2">Alpha/beta fold hydrolase</fullName>
    </submittedName>
</protein>
<dbReference type="GO" id="GO:0016020">
    <property type="term" value="C:membrane"/>
    <property type="evidence" value="ECO:0007669"/>
    <property type="project" value="TreeGrafter"/>
</dbReference>
<dbReference type="SUPFAM" id="SSF53474">
    <property type="entry name" value="alpha/beta-Hydrolases"/>
    <property type="match status" value="1"/>
</dbReference>
<dbReference type="GO" id="GO:0016787">
    <property type="term" value="F:hydrolase activity"/>
    <property type="evidence" value="ECO:0007669"/>
    <property type="project" value="UniProtKB-KW"/>
</dbReference>
<dbReference type="OrthoDB" id="9785847at2"/>
<dbReference type="PANTHER" id="PTHR43798">
    <property type="entry name" value="MONOACYLGLYCEROL LIPASE"/>
    <property type="match status" value="1"/>
</dbReference>
<feature type="domain" description="Serine aminopeptidase S33" evidence="1">
    <location>
        <begin position="83"/>
        <end position="184"/>
    </location>
</feature>
<organism evidence="2 3">
    <name type="scientific">Luteibaculum oceani</name>
    <dbReference type="NCBI Taxonomy" id="1294296"/>
    <lineage>
        <taxon>Bacteria</taxon>
        <taxon>Pseudomonadati</taxon>
        <taxon>Bacteroidota</taxon>
        <taxon>Flavobacteriia</taxon>
        <taxon>Flavobacteriales</taxon>
        <taxon>Luteibaculaceae</taxon>
        <taxon>Luteibaculum</taxon>
    </lineage>
</organism>
<dbReference type="RefSeq" id="WP_147014551.1">
    <property type="nucleotide sequence ID" value="NZ_VORB01000006.1"/>
</dbReference>
<keyword evidence="2" id="KW-0378">Hydrolase</keyword>
<dbReference type="AlphaFoldDB" id="A0A5C6V0Q7"/>
<keyword evidence="3" id="KW-1185">Reference proteome</keyword>
<name>A0A5C6V0Q7_9FLAO</name>
<dbReference type="PANTHER" id="PTHR43798:SF33">
    <property type="entry name" value="HYDROLASE, PUTATIVE (AFU_ORTHOLOGUE AFUA_2G14860)-RELATED"/>
    <property type="match status" value="1"/>
</dbReference>
<dbReference type="Pfam" id="PF12146">
    <property type="entry name" value="Hydrolase_4"/>
    <property type="match status" value="1"/>
</dbReference>
<dbReference type="EMBL" id="VORB01000006">
    <property type="protein sequence ID" value="TXC78524.1"/>
    <property type="molecule type" value="Genomic_DNA"/>
</dbReference>
<accession>A0A5C6V0Q7</accession>
<evidence type="ECO:0000259" key="1">
    <source>
        <dbReference type="Pfam" id="PF12146"/>
    </source>
</evidence>